<dbReference type="PANTHER" id="PTHR13832:SF827">
    <property type="entry name" value="PROTEIN PHOSPHATASE 1L"/>
    <property type="match status" value="1"/>
</dbReference>
<dbReference type="NCBIfam" id="NF011149">
    <property type="entry name" value="PRK14559.1"/>
    <property type="match status" value="1"/>
</dbReference>
<evidence type="ECO:0000313" key="2">
    <source>
        <dbReference type="EMBL" id="MEE3717749.1"/>
    </source>
</evidence>
<comment type="caution">
    <text evidence="2">The sequence shown here is derived from an EMBL/GenBank/DDBJ whole genome shotgun (WGS) entry which is preliminary data.</text>
</comment>
<reference evidence="2" key="1">
    <citation type="submission" date="2024-01" db="EMBL/GenBank/DDBJ databases">
        <title>Bank of Algae and Cyanobacteria of the Azores (BACA) strain genomes.</title>
        <authorList>
            <person name="Luz R."/>
            <person name="Cordeiro R."/>
            <person name="Fonseca A."/>
            <person name="Goncalves V."/>
        </authorList>
    </citation>
    <scope>NUCLEOTIDE SEQUENCE</scope>
    <source>
        <strain evidence="2">BACA0141</strain>
    </source>
</reference>
<dbReference type="InterPro" id="IPR001932">
    <property type="entry name" value="PPM-type_phosphatase-like_dom"/>
</dbReference>
<dbReference type="Pfam" id="PF13672">
    <property type="entry name" value="PP2C_2"/>
    <property type="match status" value="1"/>
</dbReference>
<gene>
    <name evidence="2" type="ORF">V2H45_13490</name>
</gene>
<feature type="domain" description="PPM-type phosphatase" evidence="1">
    <location>
        <begin position="183"/>
        <end position="453"/>
    </location>
</feature>
<dbReference type="AlphaFoldDB" id="A0AAW9Q1N5"/>
<dbReference type="SMART" id="SM00331">
    <property type="entry name" value="PP2C_SIG"/>
    <property type="match status" value="1"/>
</dbReference>
<name>A0AAW9Q1N5_9CYAN</name>
<evidence type="ECO:0000259" key="1">
    <source>
        <dbReference type="PROSITE" id="PS51746"/>
    </source>
</evidence>
<dbReference type="SMART" id="SM00332">
    <property type="entry name" value="PP2Cc"/>
    <property type="match status" value="1"/>
</dbReference>
<dbReference type="PANTHER" id="PTHR13832">
    <property type="entry name" value="PROTEIN PHOSPHATASE 2C"/>
    <property type="match status" value="1"/>
</dbReference>
<accession>A0AAW9Q1N5</accession>
<dbReference type="Gene3D" id="3.60.40.10">
    <property type="entry name" value="PPM-type phosphatase domain"/>
    <property type="match status" value="1"/>
</dbReference>
<dbReference type="RefSeq" id="WP_330484180.1">
    <property type="nucleotide sequence ID" value="NZ_JAZBJZ010000051.1"/>
</dbReference>
<dbReference type="PROSITE" id="PS51746">
    <property type="entry name" value="PPM_2"/>
    <property type="match status" value="1"/>
</dbReference>
<proteinExistence type="predicted"/>
<dbReference type="CDD" id="cd00143">
    <property type="entry name" value="PP2Cc"/>
    <property type="match status" value="1"/>
</dbReference>
<dbReference type="EMBL" id="JAZBJZ010000051">
    <property type="protein sequence ID" value="MEE3717749.1"/>
    <property type="molecule type" value="Genomic_DNA"/>
</dbReference>
<dbReference type="InterPro" id="IPR036457">
    <property type="entry name" value="PPM-type-like_dom_sf"/>
</dbReference>
<dbReference type="Proteomes" id="UP001333818">
    <property type="component" value="Unassembled WGS sequence"/>
</dbReference>
<keyword evidence="3" id="KW-1185">Reference proteome</keyword>
<dbReference type="GO" id="GO:0004722">
    <property type="term" value="F:protein serine/threonine phosphatase activity"/>
    <property type="evidence" value="ECO:0007669"/>
    <property type="project" value="InterPro"/>
</dbReference>
<evidence type="ECO:0000313" key="3">
    <source>
        <dbReference type="Proteomes" id="UP001333818"/>
    </source>
</evidence>
<dbReference type="InterPro" id="IPR015655">
    <property type="entry name" value="PP2C"/>
</dbReference>
<organism evidence="2 3">
    <name type="scientific">Tumidithrix elongata BACA0141</name>
    <dbReference type="NCBI Taxonomy" id="2716417"/>
    <lineage>
        <taxon>Bacteria</taxon>
        <taxon>Bacillati</taxon>
        <taxon>Cyanobacteriota</taxon>
        <taxon>Cyanophyceae</taxon>
        <taxon>Pseudanabaenales</taxon>
        <taxon>Pseudanabaenaceae</taxon>
        <taxon>Tumidithrix</taxon>
        <taxon>Tumidithrix elongata</taxon>
    </lineage>
</organism>
<protein>
    <submittedName>
        <fullName evidence="2">Serine/threonine phosphatase</fullName>
    </submittedName>
</protein>
<dbReference type="SUPFAM" id="SSF81606">
    <property type="entry name" value="PP2C-like"/>
    <property type="match status" value="1"/>
</dbReference>
<sequence>MVKSTPSANCSSISMITCPRCGFENPASNKFCQNCGINLAVAIDPLPLETKVSIAVAIASPQQPSSPDPLIANSPTNNLDVVDELILEAIALETASEIDAEKDLTEVENSQTQETNETTEPFLEFSLGSAKIASDLAIDRANDEEHLPEQEISSPLDNSQSSTLITLLEQPANPVKMRLKSLKYAGMTDVGKLRDHNEDDFKICHQVMTSEDKDQEFIQAYRSLFVLCDGMGGHDSGEVASAMAIASITNQFQPFWSDKLPGEQKLRDIILATNQEIYDLNEQELRSELGRMGTTLAILALHNTEVAIAHVGDSRIYKITNSSIEKDDQSESNPKLEQITRDHEVANRLIDQGVDAEIAIARFDAHQLTQAIGPNANLHVSPSIQFFSICEPTLFLLCSDGLCDNDVVEQNWQTHLLPLLSPDADLQVGVKELIALGNDLNGHDNITAILINCQVEPISP</sequence>